<dbReference type="InParanoid" id="A0A077ZSF4"/>
<organism evidence="2 3">
    <name type="scientific">Stylonychia lemnae</name>
    <name type="common">Ciliate</name>
    <dbReference type="NCBI Taxonomy" id="5949"/>
    <lineage>
        <taxon>Eukaryota</taxon>
        <taxon>Sar</taxon>
        <taxon>Alveolata</taxon>
        <taxon>Ciliophora</taxon>
        <taxon>Intramacronucleata</taxon>
        <taxon>Spirotrichea</taxon>
        <taxon>Stichotrichia</taxon>
        <taxon>Sporadotrichida</taxon>
        <taxon>Oxytrichidae</taxon>
        <taxon>Stylonychinae</taxon>
        <taxon>Stylonychia</taxon>
    </lineage>
</organism>
<dbReference type="AlphaFoldDB" id="A0A077ZSF4"/>
<evidence type="ECO:0000313" key="2">
    <source>
        <dbReference type="EMBL" id="CDW71391.1"/>
    </source>
</evidence>
<sequence>MNEKVQRRLIQKQPSYIKNRIGLIGLVAVQMAQNIHKRWILDEPLLGDKLDNKEEQNWHLSEDAKPKTNITLVPQNMDKDGKKNKQQNLTINRIRGNQQRSKYQKYKDSQSLTTSLARNNYQDAETNNSVNTSMLSDNENPFINQETAYQYYFEANLNAYSNKHGGFYAEDLSKQEPPLNQQISEEQKMQDANQNQVNTSRIATMNKELSSKLQQIDEYEIEEKRQALIRQETNIDQSIDHHKYSNPKLISGIMMKGSPNFMSKEEDIQNLMISNFLSRNRYYKGNHAFGGHGGTIGLDSSMGMSLSMLRSQFSQNH</sequence>
<evidence type="ECO:0000256" key="1">
    <source>
        <dbReference type="SAM" id="MobiDB-lite"/>
    </source>
</evidence>
<evidence type="ECO:0000313" key="3">
    <source>
        <dbReference type="Proteomes" id="UP000039865"/>
    </source>
</evidence>
<name>A0A077ZSF4_STYLE</name>
<keyword evidence="3" id="KW-1185">Reference proteome</keyword>
<accession>A0A077ZSF4</accession>
<proteinExistence type="predicted"/>
<feature type="region of interest" description="Disordered" evidence="1">
    <location>
        <begin position="59"/>
        <end position="85"/>
    </location>
</feature>
<dbReference type="EMBL" id="CCKQ01000330">
    <property type="protein sequence ID" value="CDW71391.1"/>
    <property type="molecule type" value="Genomic_DNA"/>
</dbReference>
<protein>
    <submittedName>
        <fullName evidence="2">Uncharacterized protein</fullName>
    </submittedName>
</protein>
<gene>
    <name evidence="2" type="primary">Contig8395.g8953</name>
    <name evidence="2" type="ORF">STYLEM_334</name>
</gene>
<reference evidence="2 3" key="1">
    <citation type="submission" date="2014-06" db="EMBL/GenBank/DDBJ databases">
        <authorList>
            <person name="Swart Estienne"/>
        </authorList>
    </citation>
    <scope>NUCLEOTIDE SEQUENCE [LARGE SCALE GENOMIC DNA]</scope>
    <source>
        <strain evidence="2 3">130c</strain>
    </source>
</reference>
<dbReference type="Proteomes" id="UP000039865">
    <property type="component" value="Unassembled WGS sequence"/>
</dbReference>